<comment type="function">
    <text evidence="8">Catalyzes the release of premature peptidyl moieties from peptidyl-tRNA molecules trapped in stalled 50S ribosomal subunits, and thus maintains levels of free tRNAs and 50S ribosomes.</text>
</comment>
<organism evidence="11 12">
    <name type="scientific">Acetivibrio mesophilus</name>
    <dbReference type="NCBI Taxonomy" id="2487273"/>
    <lineage>
        <taxon>Bacteria</taxon>
        <taxon>Bacillati</taxon>
        <taxon>Bacillota</taxon>
        <taxon>Clostridia</taxon>
        <taxon>Eubacteriales</taxon>
        <taxon>Oscillospiraceae</taxon>
        <taxon>Acetivibrio</taxon>
    </lineage>
</organism>
<dbReference type="Gene3D" id="3.40.50.1470">
    <property type="entry name" value="Peptidyl-tRNA hydrolase"/>
    <property type="match status" value="1"/>
</dbReference>
<dbReference type="FunFam" id="3.40.50.1470:FF:000001">
    <property type="entry name" value="Peptidyl-tRNA hydrolase"/>
    <property type="match status" value="1"/>
</dbReference>
<feature type="binding site" evidence="8">
    <location>
        <position position="67"/>
    </location>
    <ligand>
        <name>tRNA</name>
        <dbReference type="ChEBI" id="CHEBI:17843"/>
    </ligand>
</feature>
<evidence type="ECO:0000313" key="11">
    <source>
        <dbReference type="EMBL" id="RXE59402.1"/>
    </source>
</evidence>
<dbReference type="GO" id="GO:0005737">
    <property type="term" value="C:cytoplasm"/>
    <property type="evidence" value="ECO:0007669"/>
    <property type="project" value="UniProtKB-SubCell"/>
</dbReference>
<evidence type="ECO:0000256" key="9">
    <source>
        <dbReference type="RuleBase" id="RU000673"/>
    </source>
</evidence>
<dbReference type="InterPro" id="IPR018171">
    <property type="entry name" value="Pept_tRNA_hydro_CS"/>
</dbReference>
<evidence type="ECO:0000256" key="10">
    <source>
        <dbReference type="RuleBase" id="RU004320"/>
    </source>
</evidence>
<dbReference type="PANTHER" id="PTHR17224:SF1">
    <property type="entry name" value="PEPTIDYL-TRNA HYDROLASE"/>
    <property type="match status" value="1"/>
</dbReference>
<feature type="binding site" evidence="8">
    <location>
        <position position="69"/>
    </location>
    <ligand>
        <name>tRNA</name>
        <dbReference type="ChEBI" id="CHEBI:17843"/>
    </ligand>
</feature>
<dbReference type="EMBL" id="RLII01000006">
    <property type="protein sequence ID" value="RXE59402.1"/>
    <property type="molecule type" value="Genomic_DNA"/>
</dbReference>
<keyword evidence="8" id="KW-0963">Cytoplasm</keyword>
<feature type="binding site" evidence="8">
    <location>
        <position position="115"/>
    </location>
    <ligand>
        <name>tRNA</name>
        <dbReference type="ChEBI" id="CHEBI:17843"/>
    </ligand>
</feature>
<dbReference type="GO" id="GO:0072344">
    <property type="term" value="P:rescue of stalled ribosome"/>
    <property type="evidence" value="ECO:0007669"/>
    <property type="project" value="UniProtKB-UniRule"/>
</dbReference>
<dbReference type="SUPFAM" id="SSF53178">
    <property type="entry name" value="Peptidyl-tRNA hydrolase-like"/>
    <property type="match status" value="1"/>
</dbReference>
<dbReference type="CDD" id="cd00462">
    <property type="entry name" value="PTH"/>
    <property type="match status" value="1"/>
</dbReference>
<evidence type="ECO:0000256" key="6">
    <source>
        <dbReference type="ARBA" id="ARBA00048707"/>
    </source>
</evidence>
<dbReference type="NCBIfam" id="TIGR00447">
    <property type="entry name" value="pth"/>
    <property type="match status" value="1"/>
</dbReference>
<evidence type="ECO:0000256" key="1">
    <source>
        <dbReference type="ARBA" id="ARBA00013260"/>
    </source>
</evidence>
<dbReference type="PROSITE" id="PS01195">
    <property type="entry name" value="PEPT_TRNA_HYDROL_1"/>
    <property type="match status" value="1"/>
</dbReference>
<dbReference type="Pfam" id="PF01195">
    <property type="entry name" value="Pept_tRNA_hydro"/>
    <property type="match status" value="1"/>
</dbReference>
<dbReference type="OrthoDB" id="9800507at2"/>
<protein>
    <recommendedName>
        <fullName evidence="7 8">Peptidyl-tRNA hydrolase</fullName>
        <shortName evidence="8">Pth</shortName>
        <ecNumber evidence="1 8">3.1.1.29</ecNumber>
    </recommendedName>
</protein>
<dbReference type="PROSITE" id="PS01196">
    <property type="entry name" value="PEPT_TRNA_HYDROL_2"/>
    <property type="match status" value="1"/>
</dbReference>
<name>A0A4Q0I8R9_9FIRM</name>
<evidence type="ECO:0000256" key="8">
    <source>
        <dbReference type="HAMAP-Rule" id="MF_00083"/>
    </source>
</evidence>
<keyword evidence="3 8" id="KW-0378">Hydrolase</keyword>
<comment type="similarity">
    <text evidence="5 8 10">Belongs to the PTH family.</text>
</comment>
<feature type="site" description="Stabilizes the basic form of H active site to accept a proton" evidence="8">
    <location>
        <position position="94"/>
    </location>
</feature>
<keyword evidence="2 8" id="KW-0820">tRNA-binding</keyword>
<dbReference type="GO" id="GO:0000049">
    <property type="term" value="F:tRNA binding"/>
    <property type="evidence" value="ECO:0007669"/>
    <property type="project" value="UniProtKB-UniRule"/>
</dbReference>
<dbReference type="InterPro" id="IPR036416">
    <property type="entry name" value="Pept_tRNA_hydro_sf"/>
</dbReference>
<feature type="site" description="Discriminates between blocked and unblocked aminoacyl-tRNA" evidence="8">
    <location>
        <position position="12"/>
    </location>
</feature>
<comment type="subcellular location">
    <subcellularLocation>
        <location evidence="8">Cytoplasm</location>
    </subcellularLocation>
</comment>
<keyword evidence="12" id="KW-1185">Reference proteome</keyword>
<comment type="subunit">
    <text evidence="8">Monomer.</text>
</comment>
<keyword evidence="4 8" id="KW-0694">RNA-binding</keyword>
<proteinExistence type="inferred from homology"/>
<dbReference type="PANTHER" id="PTHR17224">
    <property type="entry name" value="PEPTIDYL-TRNA HYDROLASE"/>
    <property type="match status" value="1"/>
</dbReference>
<evidence type="ECO:0000256" key="2">
    <source>
        <dbReference type="ARBA" id="ARBA00022555"/>
    </source>
</evidence>
<dbReference type="InterPro" id="IPR001328">
    <property type="entry name" value="Pept_tRNA_hydro"/>
</dbReference>
<comment type="caution">
    <text evidence="11">The sequence shown here is derived from an EMBL/GenBank/DDBJ whole genome shotgun (WGS) entry which is preliminary data.</text>
</comment>
<feature type="active site" description="Proton acceptor" evidence="8">
    <location>
        <position position="22"/>
    </location>
</feature>
<comment type="catalytic activity">
    <reaction evidence="6 8 9">
        <text>an N-acyl-L-alpha-aminoacyl-tRNA + H2O = an N-acyl-L-amino acid + a tRNA + H(+)</text>
        <dbReference type="Rhea" id="RHEA:54448"/>
        <dbReference type="Rhea" id="RHEA-COMP:10123"/>
        <dbReference type="Rhea" id="RHEA-COMP:13883"/>
        <dbReference type="ChEBI" id="CHEBI:15377"/>
        <dbReference type="ChEBI" id="CHEBI:15378"/>
        <dbReference type="ChEBI" id="CHEBI:59874"/>
        <dbReference type="ChEBI" id="CHEBI:78442"/>
        <dbReference type="ChEBI" id="CHEBI:138191"/>
        <dbReference type="EC" id="3.1.1.29"/>
    </reaction>
</comment>
<dbReference type="AlphaFoldDB" id="A0A4Q0I8R9"/>
<dbReference type="HAMAP" id="MF_00083">
    <property type="entry name" value="Pept_tRNA_hydro_bact"/>
    <property type="match status" value="1"/>
</dbReference>
<accession>A0A4Q0I8R9</accession>
<feature type="binding site" evidence="8">
    <location>
        <position position="17"/>
    </location>
    <ligand>
        <name>tRNA</name>
        <dbReference type="ChEBI" id="CHEBI:17843"/>
    </ligand>
</feature>
<evidence type="ECO:0000256" key="5">
    <source>
        <dbReference type="ARBA" id="ARBA00038063"/>
    </source>
</evidence>
<evidence type="ECO:0000256" key="3">
    <source>
        <dbReference type="ARBA" id="ARBA00022801"/>
    </source>
</evidence>
<dbReference type="GO" id="GO:0006515">
    <property type="term" value="P:protein quality control for misfolded or incompletely synthesized proteins"/>
    <property type="evidence" value="ECO:0007669"/>
    <property type="project" value="UniProtKB-UniRule"/>
</dbReference>
<reference evidence="12" key="1">
    <citation type="submission" date="2018-11" db="EMBL/GenBank/DDBJ databases">
        <title>Genome sequencing of a novel mesophilic and cellulolytic organism within the genus Hungateiclostridium.</title>
        <authorList>
            <person name="Rettenmaier R."/>
            <person name="Liebl W."/>
            <person name="Zverlov V."/>
        </authorList>
    </citation>
    <scope>NUCLEOTIDE SEQUENCE [LARGE SCALE GENOMIC DNA]</scope>
    <source>
        <strain evidence="12">N2K1</strain>
    </source>
</reference>
<dbReference type="EC" id="3.1.1.29" evidence="1 8"/>
<dbReference type="Proteomes" id="UP000289166">
    <property type="component" value="Unassembled WGS sequence"/>
</dbReference>
<evidence type="ECO:0000313" key="12">
    <source>
        <dbReference type="Proteomes" id="UP000289166"/>
    </source>
</evidence>
<gene>
    <name evidence="8" type="primary">pth</name>
    <name evidence="11" type="ORF">EFD62_06990</name>
</gene>
<comment type="function">
    <text evidence="8">Hydrolyzes ribosome-free peptidyl-tRNAs (with 1 or more amino acids incorporated), which drop off the ribosome during protein synthesis, or as a result of ribosome stalling.</text>
</comment>
<dbReference type="GO" id="GO:0004045">
    <property type="term" value="F:peptidyl-tRNA hydrolase activity"/>
    <property type="evidence" value="ECO:0007669"/>
    <property type="project" value="UniProtKB-UniRule"/>
</dbReference>
<sequence>MEDLLVIVGLGNPGTKYENTRHNVGFDTVELLSRRHNIKITKLKHKALIGDGDIGGKRVILVKPQTFMNLSGESVREIIEWYKIPVKNIIIVYDDIDLAVGKLRLRPKGSAGTHNGMKSVIYQIQSDEFPRVRIGVDKPPEGWDLANYVLGRFSGDEKKKMEEVIESAADAIETIIKSGIDSAMNKFNK</sequence>
<evidence type="ECO:0000256" key="7">
    <source>
        <dbReference type="ARBA" id="ARBA00050038"/>
    </source>
</evidence>
<evidence type="ECO:0000256" key="4">
    <source>
        <dbReference type="ARBA" id="ARBA00022884"/>
    </source>
</evidence>